<evidence type="ECO:0000313" key="3">
    <source>
        <dbReference type="Proteomes" id="UP001629536"/>
    </source>
</evidence>
<gene>
    <name evidence="2" type="ORF">ABGF40_02115</name>
</gene>
<proteinExistence type="predicted"/>
<reference evidence="2 3" key="1">
    <citation type="journal article" date="2024" name="Front. Microbiol.">
        <title>Pangenomic and biochemical analyses of Helcococcus ovis reveal widespread tetracycline resistance and a novel bacterial species, Helcococcus bovis.</title>
        <authorList>
            <person name="Cunha F."/>
            <person name="Zhai Y."/>
            <person name="Casaro S."/>
            <person name="Jones K.L."/>
            <person name="Hernandez M."/>
            <person name="Bisinotto R.S."/>
            <person name="Kariyawasam S."/>
            <person name="Brown M.B."/>
            <person name="Phillips A."/>
            <person name="Jeong K.C."/>
            <person name="Galvao K.N."/>
        </authorList>
    </citation>
    <scope>NUCLEOTIDE SEQUENCE [LARGE SCALE GENOMIC DNA]</scope>
    <source>
        <strain evidence="2 3">KG197</strain>
    </source>
</reference>
<dbReference type="EMBL" id="JBFNFH010000003">
    <property type="protein sequence ID" value="MFM1524459.1"/>
    <property type="molecule type" value="Genomic_DNA"/>
</dbReference>
<sequence>MRDTEFAKFIQCIEPLKEEKESMPSFVNRVFVEYTPYRDEVPNIDIKRKPATLRTYAYGTSEISKPLARDLLKAGDEESFAEYLEDTTEEITQLVLENFIHLFNMTNLTRSNMHIEISKLLTTILRKAATSTKKKSPQPTNVEDFINSIKVEDGKIILGNSKWDLPTAEIPAEEIPDYELKLKYIHALIDAYNEAGKTNIDVKDKSKFKKKYKENFQEQRVNFYEAESLKNFSRDTIASDTDEFQKLLDETYDGVINTSRKNYNNGYDRLLSVLEQATQLQFNVSRIYDIPGMITIKRKCGFCHMLVNENRLVWVEEDEDE</sequence>
<name>A0ABW9F5A1_9FIRM</name>
<dbReference type="Pfam" id="PF20282">
    <property type="entry name" value="CTD6"/>
    <property type="match status" value="1"/>
</dbReference>
<organism evidence="2 3">
    <name type="scientific">Helcococcus bovis</name>
    <dbReference type="NCBI Taxonomy" id="3153252"/>
    <lineage>
        <taxon>Bacteria</taxon>
        <taxon>Bacillati</taxon>
        <taxon>Bacillota</taxon>
        <taxon>Tissierellia</taxon>
        <taxon>Tissierellales</taxon>
        <taxon>Peptoniphilaceae</taxon>
        <taxon>Helcococcus</taxon>
    </lineage>
</organism>
<dbReference type="RefSeq" id="WP_408126274.1">
    <property type="nucleotide sequence ID" value="NZ_JBFNFH010000003.1"/>
</dbReference>
<keyword evidence="3" id="KW-1185">Reference proteome</keyword>
<evidence type="ECO:0000259" key="1">
    <source>
        <dbReference type="Pfam" id="PF20282"/>
    </source>
</evidence>
<dbReference type="InterPro" id="IPR046914">
    <property type="entry name" value="ABC-3C_CTD6"/>
</dbReference>
<evidence type="ECO:0000313" key="2">
    <source>
        <dbReference type="EMBL" id="MFM1524459.1"/>
    </source>
</evidence>
<dbReference type="Proteomes" id="UP001629536">
    <property type="component" value="Unassembled WGS sequence"/>
</dbReference>
<accession>A0ABW9F5A1</accession>
<protein>
    <submittedName>
        <fullName evidence="2">ABC-three component system protein</fullName>
    </submittedName>
</protein>
<comment type="caution">
    <text evidence="2">The sequence shown here is derived from an EMBL/GenBank/DDBJ whole genome shotgun (WGS) entry which is preliminary data.</text>
</comment>
<feature type="domain" description="ABC-three component systems C-terminal" evidence="1">
    <location>
        <begin position="183"/>
        <end position="314"/>
    </location>
</feature>